<dbReference type="RefSeq" id="WP_117723527.1">
    <property type="nucleotide sequence ID" value="NZ_QSUL01000003.1"/>
</dbReference>
<dbReference type="Proteomes" id="UP000260983">
    <property type="component" value="Unassembled WGS sequence"/>
</dbReference>
<reference evidence="2 3" key="1">
    <citation type="submission" date="2018-08" db="EMBL/GenBank/DDBJ databases">
        <title>A genome reference for cultivated species of the human gut microbiota.</title>
        <authorList>
            <person name="Zou Y."/>
            <person name="Xue W."/>
            <person name="Luo G."/>
        </authorList>
    </citation>
    <scope>NUCLEOTIDE SEQUENCE [LARGE SCALE GENOMIC DNA]</scope>
    <source>
        <strain evidence="2 3">OM05-15BH</strain>
    </source>
</reference>
<organism evidence="2 3">
    <name type="scientific">Bacteroides oleiciplenus</name>
    <dbReference type="NCBI Taxonomy" id="626931"/>
    <lineage>
        <taxon>Bacteria</taxon>
        <taxon>Pseudomonadati</taxon>
        <taxon>Bacteroidota</taxon>
        <taxon>Bacteroidia</taxon>
        <taxon>Bacteroidales</taxon>
        <taxon>Bacteroidaceae</taxon>
        <taxon>Bacteroides</taxon>
    </lineage>
</organism>
<gene>
    <name evidence="2" type="ORF">DXB65_04940</name>
</gene>
<evidence type="ECO:0000313" key="3">
    <source>
        <dbReference type="Proteomes" id="UP000260983"/>
    </source>
</evidence>
<dbReference type="PROSITE" id="PS51257">
    <property type="entry name" value="PROKAR_LIPOPROTEIN"/>
    <property type="match status" value="1"/>
</dbReference>
<comment type="caution">
    <text evidence="2">The sequence shown here is derived from an EMBL/GenBank/DDBJ whole genome shotgun (WGS) entry which is preliminary data.</text>
</comment>
<feature type="signal peptide" evidence="1">
    <location>
        <begin position="1"/>
        <end position="22"/>
    </location>
</feature>
<dbReference type="AlphaFoldDB" id="A0A3E5BKQ9"/>
<accession>A0A3E5BKQ9</accession>
<keyword evidence="1" id="KW-0732">Signal</keyword>
<evidence type="ECO:0000313" key="2">
    <source>
        <dbReference type="EMBL" id="RGN38190.1"/>
    </source>
</evidence>
<proteinExistence type="predicted"/>
<sequence length="322" mass="37537">MDIKILLIMGLLSFFGGGCCNAQNKQENSNVKELTNVRKENVDSYVYKNESRPVYYVEYSSRGCLVNIRINDNSVQKDYNSGAVGSAVITANTAILKSGKQRVTVRLIPYRDETLITEKEPFTLRIGYKDFMEPSGDEGRPWHWVMEMPPIVMPEEGLPYYEWSGEFEAKVPYQVVGWSDCIDLREIPDIEQRVVAKFNEFRQLFIDGKYDELKRLQHPKYYELAVMLYEDENDIEKDFTSTFTEAEYQDKSGYQPIEDYNLVFYADGRLVTLEKYDKEFDYYHNSALLWYAKKNEDGTAYANSYLLQFGIRKGTNELVLIQ</sequence>
<feature type="chain" id="PRO_5017701892" evidence="1">
    <location>
        <begin position="23"/>
        <end position="322"/>
    </location>
</feature>
<dbReference type="EMBL" id="QSUL01000003">
    <property type="protein sequence ID" value="RGN38190.1"/>
    <property type="molecule type" value="Genomic_DNA"/>
</dbReference>
<protein>
    <submittedName>
        <fullName evidence="2">Uncharacterized protein</fullName>
    </submittedName>
</protein>
<name>A0A3E5BKQ9_9BACE</name>
<evidence type="ECO:0000256" key="1">
    <source>
        <dbReference type="SAM" id="SignalP"/>
    </source>
</evidence>